<evidence type="ECO:0000256" key="7">
    <source>
        <dbReference type="ARBA" id="ARBA00023157"/>
    </source>
</evidence>
<evidence type="ECO:0000256" key="5">
    <source>
        <dbReference type="ARBA" id="ARBA00023004"/>
    </source>
</evidence>
<feature type="domain" description="Rieske" evidence="11">
    <location>
        <begin position="45"/>
        <end position="138"/>
    </location>
</feature>
<dbReference type="InterPro" id="IPR005805">
    <property type="entry name" value="Rieske_Fe-S_prot_C"/>
</dbReference>
<sequence>MDVTRRTALRVVAATGGAAGTAAVLAACAPGEARPSTRPTLEGGIEIIAAAEVPVGGAAKAELSGTPVLVAQPEEGEFVVFSASCPHQGCTVAPADTEFDCPCHGSRFALADGAVLAGPAEQPLREIAAELVDGVIVTA</sequence>
<evidence type="ECO:0000256" key="1">
    <source>
        <dbReference type="ARBA" id="ARBA00002494"/>
    </source>
</evidence>
<dbReference type="PROSITE" id="PS51257">
    <property type="entry name" value="PROKAR_LIPOPROTEIN"/>
    <property type="match status" value="1"/>
</dbReference>
<keyword evidence="13" id="KW-1185">Reference proteome</keyword>
<evidence type="ECO:0000256" key="8">
    <source>
        <dbReference type="ARBA" id="ARBA00029586"/>
    </source>
</evidence>
<dbReference type="PANTHER" id="PTHR10134">
    <property type="entry name" value="CYTOCHROME B-C1 COMPLEX SUBUNIT RIESKE, MITOCHONDRIAL"/>
    <property type="match status" value="1"/>
</dbReference>
<evidence type="ECO:0000313" key="12">
    <source>
        <dbReference type="EMBL" id="QTX04552.1"/>
    </source>
</evidence>
<dbReference type="Pfam" id="PF00355">
    <property type="entry name" value="Rieske"/>
    <property type="match status" value="1"/>
</dbReference>
<dbReference type="Proteomes" id="UP000671914">
    <property type="component" value="Chromosome"/>
</dbReference>
<dbReference type="GO" id="GO:0046872">
    <property type="term" value="F:metal ion binding"/>
    <property type="evidence" value="ECO:0007669"/>
    <property type="project" value="UniProtKB-KW"/>
</dbReference>
<dbReference type="SUPFAM" id="SSF50022">
    <property type="entry name" value="ISP domain"/>
    <property type="match status" value="1"/>
</dbReference>
<keyword evidence="4" id="KW-0479">Metal-binding</keyword>
<dbReference type="CDD" id="cd03467">
    <property type="entry name" value="Rieske"/>
    <property type="match status" value="1"/>
</dbReference>
<dbReference type="InterPro" id="IPR036922">
    <property type="entry name" value="Rieske_2Fe-2S_sf"/>
</dbReference>
<evidence type="ECO:0000256" key="10">
    <source>
        <dbReference type="SAM" id="SignalP"/>
    </source>
</evidence>
<evidence type="ECO:0000313" key="13">
    <source>
        <dbReference type="Proteomes" id="UP000671914"/>
    </source>
</evidence>
<dbReference type="InterPro" id="IPR006311">
    <property type="entry name" value="TAT_signal"/>
</dbReference>
<keyword evidence="7" id="KW-1015">Disulfide bond</keyword>
<dbReference type="Gene3D" id="2.102.10.10">
    <property type="entry name" value="Rieske [2Fe-2S] iron-sulphur domain"/>
    <property type="match status" value="1"/>
</dbReference>
<name>A0A975INF1_9MICO</name>
<dbReference type="AlphaFoldDB" id="A0A975INF1"/>
<keyword evidence="3" id="KW-0001">2Fe-2S</keyword>
<keyword evidence="5" id="KW-0408">Iron</keyword>
<dbReference type="GO" id="GO:0016705">
    <property type="term" value="F:oxidoreductase activity, acting on paired donors, with incorporation or reduction of molecular oxygen"/>
    <property type="evidence" value="ECO:0007669"/>
    <property type="project" value="UniProtKB-ARBA"/>
</dbReference>
<organism evidence="12 13">
    <name type="scientific">Agromyces archimandritae</name>
    <dbReference type="NCBI Taxonomy" id="2781962"/>
    <lineage>
        <taxon>Bacteria</taxon>
        <taxon>Bacillati</taxon>
        <taxon>Actinomycetota</taxon>
        <taxon>Actinomycetes</taxon>
        <taxon>Micrococcales</taxon>
        <taxon>Microbacteriaceae</taxon>
        <taxon>Agromyces</taxon>
    </lineage>
</organism>
<evidence type="ECO:0000256" key="9">
    <source>
        <dbReference type="ARBA" id="ARBA00034078"/>
    </source>
</evidence>
<feature type="signal peptide" evidence="10">
    <location>
        <begin position="1"/>
        <end position="26"/>
    </location>
</feature>
<dbReference type="RefSeq" id="WP_210898254.1">
    <property type="nucleotide sequence ID" value="NZ_CP071696.1"/>
</dbReference>
<dbReference type="InterPro" id="IPR017941">
    <property type="entry name" value="Rieske_2Fe-2S"/>
</dbReference>
<evidence type="ECO:0000256" key="3">
    <source>
        <dbReference type="ARBA" id="ARBA00022714"/>
    </source>
</evidence>
<evidence type="ECO:0000256" key="4">
    <source>
        <dbReference type="ARBA" id="ARBA00022723"/>
    </source>
</evidence>
<feature type="chain" id="PRO_5038583768" description="Cytochrome bc1 complex Rieske iron-sulfur subunit" evidence="10">
    <location>
        <begin position="27"/>
        <end position="139"/>
    </location>
</feature>
<dbReference type="GO" id="GO:0016020">
    <property type="term" value="C:membrane"/>
    <property type="evidence" value="ECO:0007669"/>
    <property type="project" value="InterPro"/>
</dbReference>
<dbReference type="KEGG" id="aarc:G127AT_15030"/>
<keyword evidence="6" id="KW-0411">Iron-sulfur</keyword>
<dbReference type="GO" id="GO:0051537">
    <property type="term" value="F:2 iron, 2 sulfur cluster binding"/>
    <property type="evidence" value="ECO:0007669"/>
    <property type="project" value="UniProtKB-KW"/>
</dbReference>
<gene>
    <name evidence="12" type="ORF">G127AT_15030</name>
</gene>
<dbReference type="PROSITE" id="PS51296">
    <property type="entry name" value="RIESKE"/>
    <property type="match status" value="1"/>
</dbReference>
<dbReference type="InterPro" id="IPR014349">
    <property type="entry name" value="Rieske_Fe-S_prot"/>
</dbReference>
<protein>
    <recommendedName>
        <fullName evidence="2">Cytochrome bc1 complex Rieske iron-sulfur subunit</fullName>
    </recommendedName>
    <alternativeName>
        <fullName evidence="8">Cytochrome bc1 reductase complex subunit QcrA</fullName>
    </alternativeName>
</protein>
<dbReference type="PRINTS" id="PR00162">
    <property type="entry name" value="RIESKE"/>
</dbReference>
<reference evidence="12" key="1">
    <citation type="submission" date="2021-03" db="EMBL/GenBank/DDBJ databases">
        <title>Agromyces archimandritus sp. nov., isolated from the cockroach Archimandrita tessellata.</title>
        <authorList>
            <person name="Guzman J."/>
            <person name="Ortuzar M."/>
            <person name="Poehlein A."/>
            <person name="Daniel R."/>
            <person name="Trujillo M."/>
            <person name="Vilcinskas A."/>
        </authorList>
    </citation>
    <scope>NUCLEOTIDE SEQUENCE</scope>
    <source>
        <strain evidence="12">G127AT</strain>
    </source>
</reference>
<comment type="cofactor">
    <cofactor evidence="9">
        <name>[2Fe-2S] cluster</name>
        <dbReference type="ChEBI" id="CHEBI:190135"/>
    </cofactor>
</comment>
<dbReference type="GO" id="GO:0004497">
    <property type="term" value="F:monooxygenase activity"/>
    <property type="evidence" value="ECO:0007669"/>
    <property type="project" value="UniProtKB-ARBA"/>
</dbReference>
<dbReference type="EMBL" id="CP071696">
    <property type="protein sequence ID" value="QTX04552.1"/>
    <property type="molecule type" value="Genomic_DNA"/>
</dbReference>
<comment type="function">
    <text evidence="1">Iron-sulfur subunit of the cytochrome bc1 complex, an essential component of the respiratory electron transport chain required for ATP synthesis. The bc1 complex catalyzes the oxidation of menaquinol and the reduction of cytochrome c in the respiratory chain. The bc1 complex operates through a Q-cycle mechanism that couples electron transfer to generation of the proton gradient that drives ATP synthesis.</text>
</comment>
<keyword evidence="10" id="KW-0732">Signal</keyword>
<evidence type="ECO:0000256" key="6">
    <source>
        <dbReference type="ARBA" id="ARBA00023014"/>
    </source>
</evidence>
<proteinExistence type="predicted"/>
<evidence type="ECO:0000259" key="11">
    <source>
        <dbReference type="PROSITE" id="PS51296"/>
    </source>
</evidence>
<dbReference type="PROSITE" id="PS51318">
    <property type="entry name" value="TAT"/>
    <property type="match status" value="1"/>
</dbReference>
<evidence type="ECO:0000256" key="2">
    <source>
        <dbReference type="ARBA" id="ARBA00015816"/>
    </source>
</evidence>
<accession>A0A975INF1</accession>